<evidence type="ECO:0000256" key="5">
    <source>
        <dbReference type="ARBA" id="ARBA00022970"/>
    </source>
</evidence>
<dbReference type="Pfam" id="PF02653">
    <property type="entry name" value="BPD_transp_2"/>
    <property type="match status" value="1"/>
</dbReference>
<dbReference type="Proteomes" id="UP000509782">
    <property type="component" value="Chromosome"/>
</dbReference>
<evidence type="ECO:0000256" key="4">
    <source>
        <dbReference type="ARBA" id="ARBA00022692"/>
    </source>
</evidence>
<proteinExistence type="inferred from homology"/>
<dbReference type="OrthoDB" id="9807115at2"/>
<dbReference type="GO" id="GO:0022857">
    <property type="term" value="F:transmembrane transporter activity"/>
    <property type="evidence" value="ECO:0007669"/>
    <property type="project" value="InterPro"/>
</dbReference>
<feature type="transmembrane region" description="Helical" evidence="9">
    <location>
        <begin position="44"/>
        <end position="66"/>
    </location>
</feature>
<dbReference type="PANTHER" id="PTHR11795:SF447">
    <property type="entry name" value="ABC TRANSPORTER PERMEASE PROTEIN"/>
    <property type="match status" value="1"/>
</dbReference>
<dbReference type="GO" id="GO:0006865">
    <property type="term" value="P:amino acid transport"/>
    <property type="evidence" value="ECO:0007669"/>
    <property type="project" value="UniProtKB-KW"/>
</dbReference>
<comment type="subcellular location">
    <subcellularLocation>
        <location evidence="1">Cell membrane</location>
        <topology evidence="1">Multi-pass membrane protein</topology>
    </subcellularLocation>
</comment>
<comment type="similarity">
    <text evidence="8">Belongs to the binding-protein-dependent transport system permease family. LivHM subfamily.</text>
</comment>
<feature type="transmembrane region" description="Helical" evidence="9">
    <location>
        <begin position="235"/>
        <end position="257"/>
    </location>
</feature>
<keyword evidence="2" id="KW-0813">Transport</keyword>
<evidence type="ECO:0000256" key="2">
    <source>
        <dbReference type="ARBA" id="ARBA00022448"/>
    </source>
</evidence>
<feature type="transmembrane region" description="Helical" evidence="9">
    <location>
        <begin position="204"/>
        <end position="229"/>
    </location>
</feature>
<evidence type="ECO:0000256" key="8">
    <source>
        <dbReference type="ARBA" id="ARBA00037998"/>
    </source>
</evidence>
<keyword evidence="7 9" id="KW-0472">Membrane</keyword>
<dbReference type="GeneID" id="92847989"/>
<dbReference type="STRING" id="32002.BVK87_19645"/>
<feature type="transmembrane region" description="Helical" evidence="9">
    <location>
        <begin position="78"/>
        <end position="98"/>
    </location>
</feature>
<feature type="transmembrane region" description="Helical" evidence="9">
    <location>
        <begin position="118"/>
        <end position="138"/>
    </location>
</feature>
<dbReference type="EMBL" id="CP054569">
    <property type="protein sequence ID" value="QKQ51358.1"/>
    <property type="molecule type" value="Genomic_DNA"/>
</dbReference>
<keyword evidence="5" id="KW-0029">Amino-acid transport</keyword>
<dbReference type="PANTHER" id="PTHR11795">
    <property type="entry name" value="BRANCHED-CHAIN AMINO ACID TRANSPORT SYSTEM PERMEASE PROTEIN LIVH"/>
    <property type="match status" value="1"/>
</dbReference>
<organism evidence="10 11">
    <name type="scientific">Achromobacter denitrificans</name>
    <name type="common">Alcaligenes denitrificans</name>
    <dbReference type="NCBI Taxonomy" id="32002"/>
    <lineage>
        <taxon>Bacteria</taxon>
        <taxon>Pseudomonadati</taxon>
        <taxon>Pseudomonadota</taxon>
        <taxon>Betaproteobacteria</taxon>
        <taxon>Burkholderiales</taxon>
        <taxon>Alcaligenaceae</taxon>
        <taxon>Achromobacter</taxon>
    </lineage>
</organism>
<dbReference type="CDD" id="cd06582">
    <property type="entry name" value="TM_PBP1_LivH_like"/>
    <property type="match status" value="1"/>
</dbReference>
<evidence type="ECO:0000313" key="10">
    <source>
        <dbReference type="EMBL" id="QKQ51358.1"/>
    </source>
</evidence>
<keyword evidence="6 9" id="KW-1133">Transmembrane helix</keyword>
<keyword evidence="4 9" id="KW-0812">Transmembrane</keyword>
<name>A0A3R9FFS8_ACHDE</name>
<evidence type="ECO:0000256" key="9">
    <source>
        <dbReference type="SAM" id="Phobius"/>
    </source>
</evidence>
<protein>
    <submittedName>
        <fullName evidence="10">Branched-chain amino acid ABC transporter permease</fullName>
    </submittedName>
</protein>
<dbReference type="RefSeq" id="WP_062684935.1">
    <property type="nucleotide sequence ID" value="NZ_CP053986.1"/>
</dbReference>
<accession>A0A3R9FFS8</accession>
<dbReference type="InterPro" id="IPR052157">
    <property type="entry name" value="BCAA_transport_permease"/>
</dbReference>
<dbReference type="InterPro" id="IPR001851">
    <property type="entry name" value="ABC_transp_permease"/>
</dbReference>
<evidence type="ECO:0000313" key="11">
    <source>
        <dbReference type="Proteomes" id="UP000509782"/>
    </source>
</evidence>
<evidence type="ECO:0000256" key="6">
    <source>
        <dbReference type="ARBA" id="ARBA00022989"/>
    </source>
</evidence>
<evidence type="ECO:0000256" key="3">
    <source>
        <dbReference type="ARBA" id="ARBA00022475"/>
    </source>
</evidence>
<sequence length="269" mass="27509">MLLISLGLAVIFGMMKVINLAHGEFMMVGGYACVLSANAGAPLWLGVLAGGAIAGIAGIVVERLVIRFLYGRMVDTLLATWGLSLLFVGAATTVFGASSMGMSTDFANVSLGGMSVSSYNLAICAFSFSLVALCWWLAVRTKAGLIVRGTMQAPEMAACLGVDRDRVYMSTFGLGSCLAGLAGAALAPLTGVSPAMGGFFVAKAFITVIVGGHLPLVGASAASSLFGAIDGVVSYAYSSVLGEVSMLIAAVLLLRMLPLGITGRMKRGM</sequence>
<dbReference type="GO" id="GO:0005886">
    <property type="term" value="C:plasma membrane"/>
    <property type="evidence" value="ECO:0007669"/>
    <property type="project" value="UniProtKB-SubCell"/>
</dbReference>
<keyword evidence="3" id="KW-1003">Cell membrane</keyword>
<reference evidence="10 11" key="1">
    <citation type="submission" date="2020-05" db="EMBL/GenBank/DDBJ databases">
        <title>FDA dAtabase for Regulatory Grade micrObial Sequences (FDA-ARGOS): Supporting development and validation of Infectious Disease Dx tests.</title>
        <authorList>
            <person name="Sproer C."/>
            <person name="Gronow S."/>
            <person name="Severitt S."/>
            <person name="Schroder I."/>
            <person name="Tallon L."/>
            <person name="Sadzewicz L."/>
            <person name="Zhao X."/>
            <person name="Vavikolanu K."/>
            <person name="Mehta A."/>
            <person name="Aluvathingal J."/>
            <person name="Nadendla S."/>
            <person name="Myers T."/>
            <person name="Yan Y."/>
            <person name="Sichtig H."/>
        </authorList>
    </citation>
    <scope>NUCLEOTIDE SEQUENCE [LARGE SCALE GENOMIC DNA]</scope>
    <source>
        <strain evidence="10 11">FDAARGOS_787</strain>
    </source>
</reference>
<evidence type="ECO:0000256" key="1">
    <source>
        <dbReference type="ARBA" id="ARBA00004651"/>
    </source>
</evidence>
<gene>
    <name evidence="10" type="ORF">FOC81_20535</name>
</gene>
<evidence type="ECO:0000256" key="7">
    <source>
        <dbReference type="ARBA" id="ARBA00023136"/>
    </source>
</evidence>
<dbReference type="AlphaFoldDB" id="A0A3R9FFS8"/>